<dbReference type="CDD" id="cd17370">
    <property type="entry name" value="MFS_MJ1317_like"/>
    <property type="match status" value="1"/>
</dbReference>
<dbReference type="Proteomes" id="UP000614996">
    <property type="component" value="Unassembled WGS sequence"/>
</dbReference>
<feature type="transmembrane region" description="Helical" evidence="6">
    <location>
        <begin position="338"/>
        <end position="361"/>
    </location>
</feature>
<dbReference type="PANTHER" id="PTHR42688:SF1">
    <property type="entry name" value="BLR5212 PROTEIN"/>
    <property type="match status" value="1"/>
</dbReference>
<keyword evidence="3 6" id="KW-0812">Transmembrane</keyword>
<evidence type="ECO:0000256" key="1">
    <source>
        <dbReference type="ARBA" id="ARBA00004651"/>
    </source>
</evidence>
<evidence type="ECO:0000256" key="3">
    <source>
        <dbReference type="ARBA" id="ARBA00022692"/>
    </source>
</evidence>
<sequence>MSTPNRTAARPVAMQFVLLIGVVSLFSDLTHEGARSISGPYLATLGASALVVAGVAGFGELLGYALRFVFGWAADRTGRYWPITLIGYLVQMAAVPLLALAGSWPTAAALIATERTGRAIRNPPRDAMLAHAATTVGRGWVFGVREALDAVGGMLGPLAVALVLWLHGGYRLSFALLAIPALLCIAVLARAWRRYPQPAELENAPAPTARTRIPPAFWCFLLAMGLVGLGYADYPLIAFRLDTDHVVGPDLIPVLYAAAMAAEALAALALGRLFDRYGMPTLVGATLLTAAFGPLVFLGTAPLVVLGVICWGIGMAAQESIVKAVVTGLVDPRRRAFAFGLFDTGFGVFWFAGSLLLGLLYDTSVTGLVTLTIVAQLAAIPMFLLTSRLRRTAV</sequence>
<feature type="transmembrane region" description="Helical" evidence="6">
    <location>
        <begin position="251"/>
        <end position="270"/>
    </location>
</feature>
<evidence type="ECO:0000256" key="6">
    <source>
        <dbReference type="SAM" id="Phobius"/>
    </source>
</evidence>
<dbReference type="InterPro" id="IPR011701">
    <property type="entry name" value="MFS"/>
</dbReference>
<keyword evidence="4 6" id="KW-1133">Transmembrane helix</keyword>
<evidence type="ECO:0000259" key="7">
    <source>
        <dbReference type="PROSITE" id="PS50850"/>
    </source>
</evidence>
<feature type="transmembrane region" description="Helical" evidence="6">
    <location>
        <begin position="172"/>
        <end position="192"/>
    </location>
</feature>
<dbReference type="PANTHER" id="PTHR42688">
    <property type="entry name" value="CONSERVED PROTEIN"/>
    <property type="match status" value="1"/>
</dbReference>
<feature type="transmembrane region" description="Helical" evidence="6">
    <location>
        <begin position="41"/>
        <end position="66"/>
    </location>
</feature>
<evidence type="ECO:0000256" key="2">
    <source>
        <dbReference type="ARBA" id="ARBA00022475"/>
    </source>
</evidence>
<dbReference type="SUPFAM" id="SSF103473">
    <property type="entry name" value="MFS general substrate transporter"/>
    <property type="match status" value="1"/>
</dbReference>
<feature type="transmembrane region" description="Helical" evidence="6">
    <location>
        <begin position="12"/>
        <end position="29"/>
    </location>
</feature>
<dbReference type="AlphaFoldDB" id="A0A8J4A8W3"/>
<comment type="subcellular location">
    <subcellularLocation>
        <location evidence="1">Cell membrane</location>
        <topology evidence="1">Multi-pass membrane protein</topology>
    </subcellularLocation>
</comment>
<keyword evidence="5 6" id="KW-0472">Membrane</keyword>
<evidence type="ECO:0000313" key="8">
    <source>
        <dbReference type="EMBL" id="GIL25460.1"/>
    </source>
</evidence>
<organism evidence="8 9">
    <name type="scientific">Actinocatenispora comari</name>
    <dbReference type="NCBI Taxonomy" id="2807577"/>
    <lineage>
        <taxon>Bacteria</taxon>
        <taxon>Bacillati</taxon>
        <taxon>Actinomycetota</taxon>
        <taxon>Actinomycetes</taxon>
        <taxon>Micromonosporales</taxon>
        <taxon>Micromonosporaceae</taxon>
        <taxon>Actinocatenispora</taxon>
    </lineage>
</organism>
<reference evidence="9" key="1">
    <citation type="journal article" date="2021" name="Int. J. Syst. Evol. Microbiol.">
        <title>Actinocatenispora comari sp. nov., an endophytic actinomycete isolated from aerial parts of Comarum salesowianum.</title>
        <authorList>
            <person name="Oyunbileg N."/>
            <person name="Iizaka Y."/>
            <person name="Hamada M."/>
            <person name="Davaapurev B.O."/>
            <person name="Fukumoto A."/>
            <person name="Tsetseg B."/>
            <person name="Kato F."/>
            <person name="Tamura T."/>
            <person name="Batkhuu J."/>
            <person name="Anzai Y."/>
        </authorList>
    </citation>
    <scope>NUCLEOTIDE SEQUENCE [LARGE SCALE GENOMIC DNA]</scope>
    <source>
        <strain evidence="9">NUM-2625</strain>
    </source>
</reference>
<name>A0A8J4A8W3_9ACTN</name>
<keyword evidence="2" id="KW-1003">Cell membrane</keyword>
<feature type="domain" description="Major facilitator superfamily (MFS) profile" evidence="7">
    <location>
        <begin position="14"/>
        <end position="390"/>
    </location>
</feature>
<keyword evidence="9" id="KW-1185">Reference proteome</keyword>
<dbReference type="InterPro" id="IPR020846">
    <property type="entry name" value="MFS_dom"/>
</dbReference>
<dbReference type="RefSeq" id="WP_207123073.1">
    <property type="nucleotide sequence ID" value="NZ_BOPO01000006.1"/>
</dbReference>
<feature type="transmembrane region" description="Helical" evidence="6">
    <location>
        <begin position="367"/>
        <end position="385"/>
    </location>
</feature>
<evidence type="ECO:0000256" key="4">
    <source>
        <dbReference type="ARBA" id="ARBA00022989"/>
    </source>
</evidence>
<dbReference type="Gene3D" id="1.20.1250.20">
    <property type="entry name" value="MFS general substrate transporter like domains"/>
    <property type="match status" value="2"/>
</dbReference>
<comment type="caution">
    <text evidence="8">The sequence shown here is derived from an EMBL/GenBank/DDBJ whole genome shotgun (WGS) entry which is preliminary data.</text>
</comment>
<gene>
    <name evidence="8" type="ORF">NUM_07150</name>
</gene>
<feature type="transmembrane region" description="Helical" evidence="6">
    <location>
        <begin position="303"/>
        <end position="326"/>
    </location>
</feature>
<dbReference type="GO" id="GO:0005886">
    <property type="term" value="C:plasma membrane"/>
    <property type="evidence" value="ECO:0007669"/>
    <property type="project" value="UniProtKB-SubCell"/>
</dbReference>
<proteinExistence type="predicted"/>
<accession>A0A8J4A8W3</accession>
<dbReference type="Pfam" id="PF07690">
    <property type="entry name" value="MFS_1"/>
    <property type="match status" value="2"/>
</dbReference>
<feature type="transmembrane region" description="Helical" evidence="6">
    <location>
        <begin position="213"/>
        <end position="231"/>
    </location>
</feature>
<dbReference type="EMBL" id="BOPO01000006">
    <property type="protein sequence ID" value="GIL25460.1"/>
    <property type="molecule type" value="Genomic_DNA"/>
</dbReference>
<evidence type="ECO:0000256" key="5">
    <source>
        <dbReference type="ARBA" id="ARBA00023136"/>
    </source>
</evidence>
<dbReference type="InterPro" id="IPR052425">
    <property type="entry name" value="Uncharacterized_MFS-type"/>
</dbReference>
<dbReference type="InterPro" id="IPR036259">
    <property type="entry name" value="MFS_trans_sf"/>
</dbReference>
<feature type="transmembrane region" description="Helical" evidence="6">
    <location>
        <begin position="86"/>
        <end position="112"/>
    </location>
</feature>
<evidence type="ECO:0000313" key="9">
    <source>
        <dbReference type="Proteomes" id="UP000614996"/>
    </source>
</evidence>
<protein>
    <submittedName>
        <fullName evidence="8">MFS transporter</fullName>
    </submittedName>
</protein>
<feature type="transmembrane region" description="Helical" evidence="6">
    <location>
        <begin position="277"/>
        <end position="297"/>
    </location>
</feature>
<dbReference type="PROSITE" id="PS50850">
    <property type="entry name" value="MFS"/>
    <property type="match status" value="1"/>
</dbReference>
<dbReference type="GO" id="GO:0022857">
    <property type="term" value="F:transmembrane transporter activity"/>
    <property type="evidence" value="ECO:0007669"/>
    <property type="project" value="InterPro"/>
</dbReference>